<sequence length="194" mass="22363">MVKRRNKHNVVKSTSDNYVKNYFNQVQKNILNLILEGPGSKLPKDHDEHVMCKFNNTYHQHKKVNLNYITQVESIQTNNNLIEINTIVDDSLTSNDKCIIPVKKRGRPKGSSKNNNKLDKIKEIPQIKIPKKKRGRPKKNHNLRSTLLTSTLSIDSSVKMLKFESQYMICHIDDYHPIIALKEVQNSNTISESG</sequence>
<dbReference type="InterPro" id="IPR017956">
    <property type="entry name" value="AT_hook_DNA-bd_motif"/>
</dbReference>
<dbReference type="WBParaSite" id="TCONS_00004771.p1">
    <property type="protein sequence ID" value="TCONS_00004771.p1"/>
    <property type="gene ID" value="XLOC_002760"/>
</dbReference>
<evidence type="ECO:0000256" key="1">
    <source>
        <dbReference type="SAM" id="MobiDB-lite"/>
    </source>
</evidence>
<dbReference type="GO" id="GO:0003677">
    <property type="term" value="F:DNA binding"/>
    <property type="evidence" value="ECO:0007669"/>
    <property type="project" value="InterPro"/>
</dbReference>
<dbReference type="Proteomes" id="UP000035681">
    <property type="component" value="Unplaced"/>
</dbReference>
<keyword evidence="2" id="KW-1185">Reference proteome</keyword>
<dbReference type="Pfam" id="PF02178">
    <property type="entry name" value="AT_hook"/>
    <property type="match status" value="2"/>
</dbReference>
<proteinExistence type="predicted"/>
<accession>A0A0K0E8K5</accession>
<evidence type="ECO:0000313" key="2">
    <source>
        <dbReference type="Proteomes" id="UP000035681"/>
    </source>
</evidence>
<evidence type="ECO:0000313" key="3">
    <source>
        <dbReference type="WBParaSite" id="SSTP_0000583800.1"/>
    </source>
</evidence>
<dbReference type="AlphaFoldDB" id="A0A0K0E8K5"/>
<feature type="region of interest" description="Disordered" evidence="1">
    <location>
        <begin position="102"/>
        <end position="124"/>
    </location>
</feature>
<reference evidence="3" key="1">
    <citation type="submission" date="2015-08" db="UniProtKB">
        <authorList>
            <consortium name="WormBaseParasite"/>
        </authorList>
    </citation>
    <scope>IDENTIFICATION</scope>
</reference>
<dbReference type="WBParaSite" id="SSTP_0000583800.1">
    <property type="protein sequence ID" value="SSTP_0000583800.1"/>
    <property type="gene ID" value="SSTP_0000583800"/>
</dbReference>
<protein>
    <submittedName>
        <fullName evidence="3 4">Uncharacterized protein</fullName>
    </submittedName>
</protein>
<name>A0A0K0E8K5_STRER</name>
<organism evidence="3">
    <name type="scientific">Strongyloides stercoralis</name>
    <name type="common">Threadworm</name>
    <dbReference type="NCBI Taxonomy" id="6248"/>
    <lineage>
        <taxon>Eukaryota</taxon>
        <taxon>Metazoa</taxon>
        <taxon>Ecdysozoa</taxon>
        <taxon>Nematoda</taxon>
        <taxon>Chromadorea</taxon>
        <taxon>Rhabditida</taxon>
        <taxon>Tylenchina</taxon>
        <taxon>Panagrolaimomorpha</taxon>
        <taxon>Strongyloidoidea</taxon>
        <taxon>Strongyloididae</taxon>
        <taxon>Strongyloides</taxon>
    </lineage>
</organism>
<evidence type="ECO:0000313" key="4">
    <source>
        <dbReference type="WBParaSite" id="TCONS_00004771.p1"/>
    </source>
</evidence>
<dbReference type="SMART" id="SM00384">
    <property type="entry name" value="AT_hook"/>
    <property type="match status" value="2"/>
</dbReference>